<dbReference type="EMBL" id="JAPFFF010000003">
    <property type="protein sequence ID" value="KAK8894982.1"/>
    <property type="molecule type" value="Genomic_DNA"/>
</dbReference>
<evidence type="ECO:0000313" key="3">
    <source>
        <dbReference type="Proteomes" id="UP001470230"/>
    </source>
</evidence>
<protein>
    <recommendedName>
        <fullName evidence="4">HEAT repeat family protein</fullName>
    </recommendedName>
</protein>
<dbReference type="Gene3D" id="1.25.10.10">
    <property type="entry name" value="Leucine-rich Repeat Variant"/>
    <property type="match status" value="1"/>
</dbReference>
<evidence type="ECO:0008006" key="4">
    <source>
        <dbReference type="Google" id="ProtNLM"/>
    </source>
</evidence>
<organism evidence="2 3">
    <name type="scientific">Tritrichomonas musculus</name>
    <dbReference type="NCBI Taxonomy" id="1915356"/>
    <lineage>
        <taxon>Eukaryota</taxon>
        <taxon>Metamonada</taxon>
        <taxon>Parabasalia</taxon>
        <taxon>Tritrichomonadida</taxon>
        <taxon>Tritrichomonadidae</taxon>
        <taxon>Tritrichomonas</taxon>
    </lineage>
</organism>
<gene>
    <name evidence="2" type="ORF">M9Y10_023424</name>
</gene>
<dbReference type="InterPro" id="IPR011989">
    <property type="entry name" value="ARM-like"/>
</dbReference>
<evidence type="ECO:0000313" key="2">
    <source>
        <dbReference type="EMBL" id="KAK8894982.1"/>
    </source>
</evidence>
<keyword evidence="1" id="KW-0677">Repeat</keyword>
<reference evidence="2 3" key="1">
    <citation type="submission" date="2024-04" db="EMBL/GenBank/DDBJ databases">
        <title>Tritrichomonas musculus Genome.</title>
        <authorList>
            <person name="Alves-Ferreira E."/>
            <person name="Grigg M."/>
            <person name="Lorenzi H."/>
            <person name="Galac M."/>
        </authorList>
    </citation>
    <scope>NUCLEOTIDE SEQUENCE [LARGE SCALE GENOMIC DNA]</scope>
    <source>
        <strain evidence="2 3">EAF2021</strain>
    </source>
</reference>
<evidence type="ECO:0000256" key="1">
    <source>
        <dbReference type="ARBA" id="ARBA00022737"/>
    </source>
</evidence>
<comment type="caution">
    <text evidence="2">The sequence shown here is derived from an EMBL/GenBank/DDBJ whole genome shotgun (WGS) entry which is preliminary data.</text>
</comment>
<dbReference type="InterPro" id="IPR016024">
    <property type="entry name" value="ARM-type_fold"/>
</dbReference>
<name>A0ABR2KV29_9EUKA</name>
<dbReference type="Proteomes" id="UP001470230">
    <property type="component" value="Unassembled WGS sequence"/>
</dbReference>
<dbReference type="InterPro" id="IPR051023">
    <property type="entry name" value="PP2A_Regulatory_Subunit_A"/>
</dbReference>
<dbReference type="PANTHER" id="PTHR10648">
    <property type="entry name" value="SERINE/THREONINE-PROTEIN PHOSPHATASE PP2A 65 KDA REGULATORY SUBUNIT"/>
    <property type="match status" value="1"/>
</dbReference>
<proteinExistence type="predicted"/>
<dbReference type="SUPFAM" id="SSF48371">
    <property type="entry name" value="ARM repeat"/>
    <property type="match status" value="1"/>
</dbReference>
<sequence>MNQNPSKEMTNAEIYQSILNIRNLKPEVRLASLQLIQTVFKSLGPERSTTEYLPYLLNTPCYTEKDWALILDNISKIDISQFQISEIRRLLNEIKFLSELDSKVVRNAFSNCIGSFAKLNNDDINDKLIPEFVDELLKTEWDLSQMAALSIIPKILYHISYNITKQLLKSALSLCESETSLVRYSFVKMSSEIVGMLNEPEAIQLFESILTLLDDFSISILCEISTFFINYVQRLQEKYKDTIEPLHKLLKHSSWRVRCTTINSLKSIFQNVKVTFDEFYQFLQIGASDNEDEVRMAACQQLPFVSKMRNIDTNKMKEMIEKFSKDTNQHCRTTIASGLPLFSNSLGFDFVTSHLLDLIPDPSREVKLAAIESLKSKEIARETALECIITLIKSQHKYLWREKQKIIEIILTVIKPQDNSKDIYKSFTQLTSLLLNDGAYDVRVSMVENLPYLKKNLGDDWFKNDVVPIIKKAADDEDYKIRQTAVRAVISCELFNPNGFEILYNAAKDNVSNVRLVVAKYTPRNYQNILSPLKDDPDEDVAELAKQLDIS</sequence>
<dbReference type="PANTHER" id="PTHR10648:SF4">
    <property type="entry name" value="PROTEIN PHOSPHATASE 2 (FORMERLY 2A), REGULATORY SUBUNIT A, BETA ISOFORM-RELATED"/>
    <property type="match status" value="1"/>
</dbReference>
<keyword evidence="3" id="KW-1185">Reference proteome</keyword>
<accession>A0ABR2KV29</accession>